<accession>A0A9N8DD92</accession>
<evidence type="ECO:0000313" key="2">
    <source>
        <dbReference type="EMBL" id="CAB9499665.1"/>
    </source>
</evidence>
<dbReference type="Proteomes" id="UP001153069">
    <property type="component" value="Unassembled WGS sequence"/>
</dbReference>
<reference evidence="2" key="1">
    <citation type="submission" date="2020-06" db="EMBL/GenBank/DDBJ databases">
        <authorList>
            <consortium name="Plant Systems Biology data submission"/>
        </authorList>
    </citation>
    <scope>NUCLEOTIDE SEQUENCE</scope>
    <source>
        <strain evidence="2">D6</strain>
    </source>
</reference>
<feature type="transmembrane region" description="Helical" evidence="1">
    <location>
        <begin position="55"/>
        <end position="75"/>
    </location>
</feature>
<feature type="transmembrane region" description="Helical" evidence="1">
    <location>
        <begin position="183"/>
        <end position="209"/>
    </location>
</feature>
<evidence type="ECO:0000256" key="1">
    <source>
        <dbReference type="SAM" id="Phobius"/>
    </source>
</evidence>
<dbReference type="AlphaFoldDB" id="A0A9N8DD92"/>
<feature type="transmembrane region" description="Helical" evidence="1">
    <location>
        <begin position="140"/>
        <end position="162"/>
    </location>
</feature>
<proteinExistence type="predicted"/>
<dbReference type="EMBL" id="CAICTM010000065">
    <property type="protein sequence ID" value="CAB9499665.1"/>
    <property type="molecule type" value="Genomic_DNA"/>
</dbReference>
<feature type="transmembrane region" description="Helical" evidence="1">
    <location>
        <begin position="232"/>
        <end position="253"/>
    </location>
</feature>
<feature type="transmembrane region" description="Helical" evidence="1">
    <location>
        <begin position="292"/>
        <end position="313"/>
    </location>
</feature>
<keyword evidence="1" id="KW-0812">Transmembrane</keyword>
<feature type="transmembrane region" description="Helical" evidence="1">
    <location>
        <begin position="260"/>
        <end position="280"/>
    </location>
</feature>
<comment type="caution">
    <text evidence="2">The sequence shown here is derived from an EMBL/GenBank/DDBJ whole genome shotgun (WGS) entry which is preliminary data.</text>
</comment>
<feature type="transmembrane region" description="Helical" evidence="1">
    <location>
        <begin position="95"/>
        <end position="114"/>
    </location>
</feature>
<name>A0A9N8DD92_9STRA</name>
<protein>
    <submittedName>
        <fullName evidence="2">Uncharacterized protein</fullName>
    </submittedName>
</protein>
<sequence>MSKQMTCSFFPAHCSHIFPFVPRTFDLIFPEDVAQACPEQVITLGSNNQNIRRPVLALFALLGIVTGIVGGLRFLQQSLQHKTTSVISILQKPTIYWSVAFLSFGTMNLSGLFLHCLTDPTISSPIERPLLWIGDTCSTGVFGVALWAAALMEAFPAAWQLLQGKTKLWGSNNHSRLEAMAQTAAKLLIPCAWALINLVGVGTVLYFLWFRNQPADDHIMTRMIPASLPLEMWYAIPATSLASHALVLMLLCCRPFSKGLLLTYISSYVTFLVALGDPWLCRQFGNSMSDLFTTATLFFASTDVLFLGIWVWLEDYRKMQQQQQQQQQHKEKHA</sequence>
<gene>
    <name evidence="2" type="ORF">SEMRO_66_G037150.1</name>
</gene>
<keyword evidence="3" id="KW-1185">Reference proteome</keyword>
<organism evidence="2 3">
    <name type="scientific">Seminavis robusta</name>
    <dbReference type="NCBI Taxonomy" id="568900"/>
    <lineage>
        <taxon>Eukaryota</taxon>
        <taxon>Sar</taxon>
        <taxon>Stramenopiles</taxon>
        <taxon>Ochrophyta</taxon>
        <taxon>Bacillariophyta</taxon>
        <taxon>Bacillariophyceae</taxon>
        <taxon>Bacillariophycidae</taxon>
        <taxon>Naviculales</taxon>
        <taxon>Naviculaceae</taxon>
        <taxon>Seminavis</taxon>
    </lineage>
</organism>
<dbReference type="OrthoDB" id="10633545at2759"/>
<evidence type="ECO:0000313" key="3">
    <source>
        <dbReference type="Proteomes" id="UP001153069"/>
    </source>
</evidence>
<keyword evidence="1" id="KW-0472">Membrane</keyword>
<keyword evidence="1" id="KW-1133">Transmembrane helix</keyword>